<sequence length="258" mass="28426">MLRAIWNSVSAMNAQQNKLDSISNNIANASTVGYKSEDVNFQDLMYETLNRAGYPVNSSATTPLISGDGTKTTEWIRNTEQGSLLETNKKTDFAIDGQGFFRVTLPGSKVAYERAGDFNVDKAGNLVDSNGNKVEIIRNAAGNGQILTNDNFVVNSKGYVYIKNGNQDMLYGKINVYNVIGQDSMISIGDNLYTPKQGTQVYQNNNANINQGYLEQSNVDMGTEMTDMILAQRAFELNSKALTTSDEMWGLINSMKSR</sequence>
<dbReference type="InterPro" id="IPR020013">
    <property type="entry name" value="Flagellar_FlgE/F/G"/>
</dbReference>
<comment type="similarity">
    <text evidence="1 2">Belongs to the flagella basal body rod proteins family.</text>
</comment>
<keyword evidence="2" id="KW-0975">Bacterial flagellum</keyword>
<protein>
    <submittedName>
        <fullName evidence="6">Flagellar basal-body rod protein FlgG</fullName>
    </submittedName>
</protein>
<keyword evidence="6" id="KW-0282">Flagellum</keyword>
<feature type="domain" description="Flagellar basal-body/hook protein C-terminal" evidence="4">
    <location>
        <begin position="211"/>
        <end position="255"/>
    </location>
</feature>
<dbReference type="InterPro" id="IPR053967">
    <property type="entry name" value="LlgE_F_G-like_D1"/>
</dbReference>
<organism evidence="6 7">
    <name type="scientific">Clostridium algifaecis</name>
    <dbReference type="NCBI Taxonomy" id="1472040"/>
    <lineage>
        <taxon>Bacteria</taxon>
        <taxon>Bacillati</taxon>
        <taxon>Bacillota</taxon>
        <taxon>Clostridia</taxon>
        <taxon>Eubacteriales</taxon>
        <taxon>Clostridiaceae</taxon>
        <taxon>Clostridium</taxon>
    </lineage>
</organism>
<dbReference type="InterPro" id="IPR010930">
    <property type="entry name" value="Flg_bb/hook_C_dom"/>
</dbReference>
<comment type="caution">
    <text evidence="6">The sequence shown here is derived from an EMBL/GenBank/DDBJ whole genome shotgun (WGS) entry which is preliminary data.</text>
</comment>
<dbReference type="PROSITE" id="PS00588">
    <property type="entry name" value="FLAGELLA_BB_ROD"/>
    <property type="match status" value="1"/>
</dbReference>
<reference evidence="6 7" key="1">
    <citation type="submission" date="2021-03" db="EMBL/GenBank/DDBJ databases">
        <title>Genomic Encyclopedia of Type Strains, Phase IV (KMG-IV): sequencing the most valuable type-strain genomes for metagenomic binning, comparative biology and taxonomic classification.</title>
        <authorList>
            <person name="Goeker M."/>
        </authorList>
    </citation>
    <scope>NUCLEOTIDE SEQUENCE [LARGE SCALE GENOMIC DNA]</scope>
    <source>
        <strain evidence="6 7">DSM 28783</strain>
    </source>
</reference>
<dbReference type="Pfam" id="PF00460">
    <property type="entry name" value="Flg_bb_rod"/>
    <property type="match status" value="1"/>
</dbReference>
<evidence type="ECO:0000259" key="3">
    <source>
        <dbReference type="Pfam" id="PF00460"/>
    </source>
</evidence>
<evidence type="ECO:0000259" key="4">
    <source>
        <dbReference type="Pfam" id="PF06429"/>
    </source>
</evidence>
<dbReference type="InterPro" id="IPR019776">
    <property type="entry name" value="Flagellar_basal_body_rod_CS"/>
</dbReference>
<comment type="subcellular location">
    <subcellularLocation>
        <location evidence="2">Bacterial flagellum basal body</location>
    </subcellularLocation>
</comment>
<dbReference type="InterPro" id="IPR037925">
    <property type="entry name" value="FlgE/F/G-like"/>
</dbReference>
<evidence type="ECO:0000259" key="5">
    <source>
        <dbReference type="Pfam" id="PF22692"/>
    </source>
</evidence>
<dbReference type="NCBIfam" id="TIGR03506">
    <property type="entry name" value="FlgEFG_subfam"/>
    <property type="match status" value="1"/>
</dbReference>
<evidence type="ECO:0000313" key="6">
    <source>
        <dbReference type="EMBL" id="MBP2031401.1"/>
    </source>
</evidence>
<proteinExistence type="inferred from homology"/>
<keyword evidence="6" id="KW-0966">Cell projection</keyword>
<dbReference type="RefSeq" id="WP_209700369.1">
    <property type="nucleotide sequence ID" value="NZ_JAGGLM010000001.1"/>
</dbReference>
<dbReference type="InterPro" id="IPR001444">
    <property type="entry name" value="Flag_bb_rod_N"/>
</dbReference>
<keyword evidence="6" id="KW-0969">Cilium</keyword>
<accession>A0ABS4KPU7</accession>
<dbReference type="Pfam" id="PF06429">
    <property type="entry name" value="Flg_bbr_C"/>
    <property type="match status" value="1"/>
</dbReference>
<feature type="domain" description="Flagellar hook protein FlgE/F/G-like D1" evidence="5">
    <location>
        <begin position="94"/>
        <end position="160"/>
    </location>
</feature>
<evidence type="ECO:0000313" key="7">
    <source>
        <dbReference type="Proteomes" id="UP001519307"/>
    </source>
</evidence>
<name>A0ABS4KPU7_9CLOT</name>
<dbReference type="PANTHER" id="PTHR30435">
    <property type="entry name" value="FLAGELLAR PROTEIN"/>
    <property type="match status" value="1"/>
</dbReference>
<evidence type="ECO:0000256" key="1">
    <source>
        <dbReference type="ARBA" id="ARBA00009677"/>
    </source>
</evidence>
<dbReference type="Pfam" id="PF22692">
    <property type="entry name" value="LlgE_F_G_D1"/>
    <property type="match status" value="1"/>
</dbReference>
<dbReference type="PANTHER" id="PTHR30435:SF19">
    <property type="entry name" value="FLAGELLAR BASAL-BODY ROD PROTEIN FLGG"/>
    <property type="match status" value="1"/>
</dbReference>
<dbReference type="EMBL" id="JAGGLM010000001">
    <property type="protein sequence ID" value="MBP2031401.1"/>
    <property type="molecule type" value="Genomic_DNA"/>
</dbReference>
<dbReference type="Proteomes" id="UP001519307">
    <property type="component" value="Unassembled WGS sequence"/>
</dbReference>
<feature type="domain" description="Flagellar basal body rod protein N-terminal" evidence="3">
    <location>
        <begin position="7"/>
        <end position="35"/>
    </location>
</feature>
<evidence type="ECO:0000256" key="2">
    <source>
        <dbReference type="RuleBase" id="RU362116"/>
    </source>
</evidence>
<dbReference type="SUPFAM" id="SSF117143">
    <property type="entry name" value="Flagellar hook protein flgE"/>
    <property type="match status" value="1"/>
</dbReference>
<gene>
    <name evidence="6" type="ORF">J2Z42_000066</name>
</gene>
<keyword evidence="7" id="KW-1185">Reference proteome</keyword>